<proteinExistence type="inferred from homology"/>
<dbReference type="GO" id="GO:0046872">
    <property type="term" value="F:metal ion binding"/>
    <property type="evidence" value="ECO:0007669"/>
    <property type="project" value="UniProtKB-KW"/>
</dbReference>
<keyword evidence="4 14" id="KW-0489">Methyltransferase</keyword>
<dbReference type="Proteomes" id="UP000551501">
    <property type="component" value="Unassembled WGS sequence"/>
</dbReference>
<dbReference type="PANTHER" id="PTHR21404:SF3">
    <property type="entry name" value="SMALL RNA 2'-O-METHYLTRANSFERASE"/>
    <property type="match status" value="1"/>
</dbReference>
<dbReference type="PANTHER" id="PTHR21404">
    <property type="entry name" value="HEN1"/>
    <property type="match status" value="1"/>
</dbReference>
<name>A0A840EXQ0_9ACTN</name>
<evidence type="ECO:0000256" key="7">
    <source>
        <dbReference type="ARBA" id="ARBA00022723"/>
    </source>
</evidence>
<keyword evidence="6" id="KW-0949">S-adenosyl-L-methionine</keyword>
<accession>A0A840EXQ0</accession>
<evidence type="ECO:0000256" key="2">
    <source>
        <dbReference type="ARBA" id="ARBA00009026"/>
    </source>
</evidence>
<dbReference type="GO" id="GO:0090486">
    <property type="term" value="F:small RNA 2'-O-methyltransferase activity"/>
    <property type="evidence" value="ECO:0007669"/>
    <property type="project" value="UniProtKB-EC"/>
</dbReference>
<dbReference type="InterPro" id="IPR026610">
    <property type="entry name" value="Hen1"/>
</dbReference>
<keyword evidence="5 14" id="KW-0808">Transferase</keyword>
<dbReference type="GO" id="GO:0003723">
    <property type="term" value="F:RNA binding"/>
    <property type="evidence" value="ECO:0007669"/>
    <property type="project" value="UniProtKB-KW"/>
</dbReference>
<reference evidence="14 15" key="1">
    <citation type="submission" date="2020-08" db="EMBL/GenBank/DDBJ databases">
        <title>Sequencing the genomes of 1000 actinobacteria strains.</title>
        <authorList>
            <person name="Klenk H.-P."/>
        </authorList>
    </citation>
    <scope>NUCLEOTIDE SEQUENCE [LARGE SCALE GENOMIC DNA]</scope>
    <source>
        <strain evidence="14 15">DSM 45298</strain>
    </source>
</reference>
<dbReference type="NCBIfam" id="TIGR04074">
    <property type="entry name" value="bacter_Hen1"/>
    <property type="match status" value="1"/>
</dbReference>
<dbReference type="GO" id="GO:0001510">
    <property type="term" value="P:RNA methylation"/>
    <property type="evidence" value="ECO:0007669"/>
    <property type="project" value="InterPro"/>
</dbReference>
<comment type="caution">
    <text evidence="14">The sequence shown here is derived from an EMBL/GenBank/DDBJ whole genome shotgun (WGS) entry which is preliminary data.</text>
</comment>
<dbReference type="Pfam" id="PF13489">
    <property type="entry name" value="Methyltransf_23"/>
    <property type="match status" value="1"/>
</dbReference>
<feature type="domain" description="Hen1 N-terminal" evidence="13">
    <location>
        <begin position="1"/>
        <end position="241"/>
    </location>
</feature>
<dbReference type="RefSeq" id="WP_183372624.1">
    <property type="nucleotide sequence ID" value="NZ_BAABHL010000001.1"/>
</dbReference>
<dbReference type="EMBL" id="JACIFP010000001">
    <property type="protein sequence ID" value="MBB4137805.1"/>
    <property type="molecule type" value="Genomic_DNA"/>
</dbReference>
<evidence type="ECO:0000259" key="13">
    <source>
        <dbReference type="Pfam" id="PF12623"/>
    </source>
</evidence>
<dbReference type="InterPro" id="IPR024740">
    <property type="entry name" value="Hen1_N"/>
</dbReference>
<evidence type="ECO:0000256" key="3">
    <source>
        <dbReference type="ARBA" id="ARBA00021330"/>
    </source>
</evidence>
<evidence type="ECO:0000256" key="1">
    <source>
        <dbReference type="ARBA" id="ARBA00001946"/>
    </source>
</evidence>
<sequence>MLVTVSTTHRPATDLGYLLHKHPDRVQRFAEQSGTATVFYPEASAERCTAVLMLEVDPVALVRSRGRRSPDFALAQYVNDRPYAASSLLAVALGRVFRTARAGRCDSRQDLADSAIPLEITVPVLPCRDGAEFAERIFAPLGWSVDATPIALDDDFPDWGESRCLAVTLRGETRLADALNQLYVLLPAFDESKHYWQSDDEVDKLISAGGEWLRSHPSREAIVDRYLARTGGLKTVARVRLDELDDAPAETEIEAPEPEHRAPLNVRRHRAVLGEVARLAPSSLIDLGCGSGQFLSKVLRGTDIGRVAGCDVSIRELKRAADRMHVDEMTERQSARLDLFQSALTYTDPRIAGFDVAVLMEVIEHLDATRLAALEHTVFATARPDSVLVTTPNSEYNVLYPDLTGMRHRDHRFEWTRAEFAAWAERVADHHGYRVRFVGIGDVDADLGGPTQMAVFTRG</sequence>
<keyword evidence="9" id="KW-0694">RNA-binding</keyword>
<dbReference type="InterPro" id="IPR029063">
    <property type="entry name" value="SAM-dependent_MTases_sf"/>
</dbReference>
<comment type="catalytic activity">
    <reaction evidence="12">
        <text>small RNA 3'-end nucleotide + S-adenosyl-L-methionine = small RNA 3'-end 2'-O-methylnucleotide + S-adenosyl-L-homocysteine + H(+)</text>
        <dbReference type="Rhea" id="RHEA:37887"/>
        <dbReference type="Rhea" id="RHEA-COMP:10415"/>
        <dbReference type="Rhea" id="RHEA-COMP:10416"/>
        <dbReference type="ChEBI" id="CHEBI:15378"/>
        <dbReference type="ChEBI" id="CHEBI:57856"/>
        <dbReference type="ChEBI" id="CHEBI:59789"/>
        <dbReference type="ChEBI" id="CHEBI:74896"/>
        <dbReference type="ChEBI" id="CHEBI:74898"/>
        <dbReference type="EC" id="2.1.1.386"/>
    </reaction>
</comment>
<dbReference type="InterPro" id="IPR024026">
    <property type="entry name" value="3'-RNA_MeTfrase_Hen1_bac"/>
</dbReference>
<evidence type="ECO:0000256" key="4">
    <source>
        <dbReference type="ARBA" id="ARBA00022603"/>
    </source>
</evidence>
<evidence type="ECO:0000313" key="15">
    <source>
        <dbReference type="Proteomes" id="UP000551501"/>
    </source>
</evidence>
<evidence type="ECO:0000256" key="9">
    <source>
        <dbReference type="ARBA" id="ARBA00022884"/>
    </source>
</evidence>
<evidence type="ECO:0000256" key="5">
    <source>
        <dbReference type="ARBA" id="ARBA00022679"/>
    </source>
</evidence>
<keyword evidence="15" id="KW-1185">Reference proteome</keyword>
<dbReference type="Gene3D" id="3.30.1610.20">
    <property type="entry name" value="Hen1, N-terminal domain"/>
    <property type="match status" value="1"/>
</dbReference>
<keyword evidence="8" id="KW-0460">Magnesium</keyword>
<dbReference type="SUPFAM" id="SSF53335">
    <property type="entry name" value="S-adenosyl-L-methionine-dependent methyltransferases"/>
    <property type="match status" value="1"/>
</dbReference>
<protein>
    <recommendedName>
        <fullName evidence="3">Small RNA 2'-O-methyltransferase</fullName>
        <ecNumber evidence="11">2.1.1.386</ecNumber>
    </recommendedName>
</protein>
<comment type="cofactor">
    <cofactor evidence="1">
        <name>Mg(2+)</name>
        <dbReference type="ChEBI" id="CHEBI:18420"/>
    </cofactor>
</comment>
<evidence type="ECO:0000256" key="11">
    <source>
        <dbReference type="ARBA" id="ARBA00035025"/>
    </source>
</evidence>
<evidence type="ECO:0000256" key="12">
    <source>
        <dbReference type="ARBA" id="ARBA00048418"/>
    </source>
</evidence>
<keyword evidence="7" id="KW-0479">Metal-binding</keyword>
<keyword evidence="10" id="KW-0943">RNA-mediated gene silencing</keyword>
<evidence type="ECO:0000256" key="10">
    <source>
        <dbReference type="ARBA" id="ARBA00023158"/>
    </source>
</evidence>
<organism evidence="14 15">
    <name type="scientific">Gordonia humi</name>
    <dbReference type="NCBI Taxonomy" id="686429"/>
    <lineage>
        <taxon>Bacteria</taxon>
        <taxon>Bacillati</taxon>
        <taxon>Actinomycetota</taxon>
        <taxon>Actinomycetes</taxon>
        <taxon>Mycobacteriales</taxon>
        <taxon>Gordoniaceae</taxon>
        <taxon>Gordonia</taxon>
    </lineage>
</organism>
<evidence type="ECO:0000256" key="6">
    <source>
        <dbReference type="ARBA" id="ARBA00022691"/>
    </source>
</evidence>
<dbReference type="InterPro" id="IPR038546">
    <property type="entry name" value="Hen1_N_sf"/>
</dbReference>
<evidence type="ECO:0000313" key="14">
    <source>
        <dbReference type="EMBL" id="MBB4137805.1"/>
    </source>
</evidence>
<dbReference type="Gene3D" id="3.40.50.150">
    <property type="entry name" value="Vaccinia Virus protein VP39"/>
    <property type="match status" value="1"/>
</dbReference>
<dbReference type="Pfam" id="PF12623">
    <property type="entry name" value="Hen1_L"/>
    <property type="match status" value="1"/>
</dbReference>
<evidence type="ECO:0000256" key="8">
    <source>
        <dbReference type="ARBA" id="ARBA00022842"/>
    </source>
</evidence>
<comment type="similarity">
    <text evidence="2">Belongs to the methyltransferase superfamily. HEN1 family.</text>
</comment>
<dbReference type="CDD" id="cd02440">
    <property type="entry name" value="AdoMet_MTases"/>
    <property type="match status" value="1"/>
</dbReference>
<gene>
    <name evidence="14" type="ORF">BKA16_004357</name>
</gene>
<dbReference type="EC" id="2.1.1.386" evidence="11"/>
<dbReference type="AlphaFoldDB" id="A0A840EXQ0"/>
<dbReference type="GO" id="GO:0031047">
    <property type="term" value="P:regulatory ncRNA-mediated gene silencing"/>
    <property type="evidence" value="ECO:0007669"/>
    <property type="project" value="UniProtKB-KW"/>
</dbReference>